<dbReference type="AlphaFoldDB" id="A0A7S4B0N5"/>
<gene>
    <name evidence="2" type="ORF">PCAR00345_LOCUS2487</name>
</gene>
<sequence length="124" mass="13534">MDGRHGPQVRTAMTGGRMVKVQSTKYNTASYYKQASRAGEGFGNRSSPRFRDLDPTHLGPGKYSPSSASSRVSQKSSTSEAKSFSGKLHTTAPRFQETSRSSSQTPGPGRYRPKHTLTDSRHAL</sequence>
<protein>
    <submittedName>
        <fullName evidence="2">Uncharacterized protein</fullName>
    </submittedName>
</protein>
<proteinExistence type="predicted"/>
<feature type="compositionally biased region" description="Polar residues" evidence="1">
    <location>
        <begin position="96"/>
        <end position="106"/>
    </location>
</feature>
<evidence type="ECO:0000313" key="2">
    <source>
        <dbReference type="EMBL" id="CAE0749903.1"/>
    </source>
</evidence>
<evidence type="ECO:0000256" key="1">
    <source>
        <dbReference type="SAM" id="MobiDB-lite"/>
    </source>
</evidence>
<organism evidence="2">
    <name type="scientific">Chrysotila carterae</name>
    <name type="common">Marine alga</name>
    <name type="synonym">Syracosphaera carterae</name>
    <dbReference type="NCBI Taxonomy" id="13221"/>
    <lineage>
        <taxon>Eukaryota</taxon>
        <taxon>Haptista</taxon>
        <taxon>Haptophyta</taxon>
        <taxon>Prymnesiophyceae</taxon>
        <taxon>Isochrysidales</taxon>
        <taxon>Isochrysidaceae</taxon>
        <taxon>Chrysotila</taxon>
    </lineage>
</organism>
<accession>A0A7S4B0N5</accession>
<dbReference type="EMBL" id="HBIZ01004454">
    <property type="protein sequence ID" value="CAE0749903.1"/>
    <property type="molecule type" value="Transcribed_RNA"/>
</dbReference>
<feature type="compositionally biased region" description="Low complexity" evidence="1">
    <location>
        <begin position="64"/>
        <end position="79"/>
    </location>
</feature>
<reference evidence="2" key="1">
    <citation type="submission" date="2021-01" db="EMBL/GenBank/DDBJ databases">
        <authorList>
            <person name="Corre E."/>
            <person name="Pelletier E."/>
            <person name="Niang G."/>
            <person name="Scheremetjew M."/>
            <person name="Finn R."/>
            <person name="Kale V."/>
            <person name="Holt S."/>
            <person name="Cochrane G."/>
            <person name="Meng A."/>
            <person name="Brown T."/>
            <person name="Cohen L."/>
        </authorList>
    </citation>
    <scope>NUCLEOTIDE SEQUENCE</scope>
    <source>
        <strain evidence="2">CCMP645</strain>
    </source>
</reference>
<name>A0A7S4B0N5_CHRCT</name>
<feature type="compositionally biased region" description="Polar residues" evidence="1">
    <location>
        <begin position="21"/>
        <end position="33"/>
    </location>
</feature>
<feature type="region of interest" description="Disordered" evidence="1">
    <location>
        <begin position="1"/>
        <end position="124"/>
    </location>
</feature>